<gene>
    <name evidence="10" type="primary">hel308</name>
    <name evidence="13" type="ORF">JW744_03415</name>
</gene>
<evidence type="ECO:0000256" key="1">
    <source>
        <dbReference type="ARBA" id="ARBA00022741"/>
    </source>
</evidence>
<dbReference type="EC" id="5.6.2.4" evidence="10"/>
<dbReference type="Pfam" id="PF21280">
    <property type="entry name" value="Helicase_dom4_arc"/>
    <property type="match status" value="1"/>
</dbReference>
<dbReference type="GO" id="GO:0003677">
    <property type="term" value="F:DNA binding"/>
    <property type="evidence" value="ECO:0007669"/>
    <property type="project" value="UniProtKB-UniRule"/>
</dbReference>
<dbReference type="InterPro" id="IPR048772">
    <property type="entry name" value="Hel308-like_dom4"/>
</dbReference>
<evidence type="ECO:0000259" key="11">
    <source>
        <dbReference type="PROSITE" id="PS51192"/>
    </source>
</evidence>
<evidence type="ECO:0000256" key="7">
    <source>
        <dbReference type="ARBA" id="ARBA00023204"/>
    </source>
</evidence>
<keyword evidence="4 10" id="KW-0347">Helicase</keyword>
<dbReference type="InterPro" id="IPR050474">
    <property type="entry name" value="Hel308_SKI2-like"/>
</dbReference>
<dbReference type="InterPro" id="IPR014001">
    <property type="entry name" value="Helicase_ATP-bd"/>
</dbReference>
<dbReference type="PANTHER" id="PTHR47961:SF10">
    <property type="entry name" value="ATP-DEPENDENT DNA HELICASE HEL308"/>
    <property type="match status" value="1"/>
</dbReference>
<dbReference type="AlphaFoldDB" id="A0A938YTZ4"/>
<dbReference type="PROSITE" id="PS51192">
    <property type="entry name" value="HELICASE_ATP_BIND_1"/>
    <property type="match status" value="1"/>
</dbReference>
<dbReference type="Gene3D" id="1.10.3380.30">
    <property type="match status" value="1"/>
</dbReference>
<dbReference type="GO" id="GO:0043138">
    <property type="term" value="F:3'-5' DNA helicase activity"/>
    <property type="evidence" value="ECO:0007669"/>
    <property type="project" value="UniProtKB-UniRule"/>
</dbReference>
<sequence>MDIEKAVLGLSGIKGFNPMQRSVLKRDWASKSLVISAPTASGKTLMAELASLGCIINRKRKVVYTCPLRALAAEHWSEFRKRYSKELGIRVALSTGDLDSSSKYLQNYDLVFTTYEKLDSLLRHRSDFLSSVGLLVIDEVHILDSDRGPTLEIAATKLRQLNPSMQVLALSATIPNARAISKWLGAELVESSFRPIPLKEGVFFDGAIEYSDKSREELGEASLLALVKDTLVEKGKQAMVFANTRKRAEGIAKQLAGFVEKNLTDAERNALKRDSESALNALELETEQCKRLSGLISRGVAFHHAGLLSKQREIVEAAFKSNRLKLIAATPTLAAGVNLPSHTVIIPSLFRYTELGMQRIPVSEYKQQIGRAGRPKYDSEGRGIVFARTEEEAAELMELYVNGEIEPVESRLGLQPVLRMHLLGLIASNFVFDLASMESFFKKTFYALQYGNLQQLFGNLQEILLELKEMGFIEADEKRFSATALGRRVSELYLDPLSAFDLINAMNSGKEFNAFSWLFLLSNCSEMMPWLSVPKQREPELWEQLQLRKHEVPVDVEREMFFDLNLLRKFNTALLFSEWIEESREQEIMQLFNVQPGILHSKLQRCDWLSYSALELARLLGLEKHYSHLSRLRKRLKHGVKGELVFLTEVRHIGRVRARRLWKANVRSIADLRKIDLADLSRVLGSAVAEKIKAEIGQAKKI</sequence>
<evidence type="ECO:0000256" key="9">
    <source>
        <dbReference type="ARBA" id="ARBA00034617"/>
    </source>
</evidence>
<dbReference type="EMBL" id="JAFGDB010000057">
    <property type="protein sequence ID" value="MBN2067491.1"/>
    <property type="molecule type" value="Genomic_DNA"/>
</dbReference>
<keyword evidence="8 10" id="KW-0413">Isomerase</keyword>
<dbReference type="Pfam" id="PF14520">
    <property type="entry name" value="HHH_5"/>
    <property type="match status" value="1"/>
</dbReference>
<dbReference type="Pfam" id="PF00271">
    <property type="entry name" value="Helicase_C"/>
    <property type="match status" value="1"/>
</dbReference>
<dbReference type="PANTHER" id="PTHR47961">
    <property type="entry name" value="DNA POLYMERASE THETA, PUTATIVE (AFU_ORTHOLOGUE AFUA_1G05260)-RELATED"/>
    <property type="match status" value="1"/>
</dbReference>
<evidence type="ECO:0000256" key="6">
    <source>
        <dbReference type="ARBA" id="ARBA00023125"/>
    </source>
</evidence>
<reference evidence="13" key="1">
    <citation type="submission" date="2021-01" db="EMBL/GenBank/DDBJ databases">
        <title>Active Sulfur Cycling in an Early Earth Analoge.</title>
        <authorList>
            <person name="Hahn C.R."/>
            <person name="Youssef N.H."/>
            <person name="Elshahed M."/>
        </authorList>
    </citation>
    <scope>NUCLEOTIDE SEQUENCE</scope>
    <source>
        <strain evidence="13">Zod_Metabat.1151</strain>
    </source>
</reference>
<keyword evidence="6 10" id="KW-0238">DNA-binding</keyword>
<dbReference type="Proteomes" id="UP000809243">
    <property type="component" value="Unassembled WGS sequence"/>
</dbReference>
<keyword evidence="5 10" id="KW-0067">ATP-binding</keyword>
<evidence type="ECO:0000256" key="8">
    <source>
        <dbReference type="ARBA" id="ARBA00023235"/>
    </source>
</evidence>
<dbReference type="InterPro" id="IPR027417">
    <property type="entry name" value="P-loop_NTPase"/>
</dbReference>
<dbReference type="HAMAP" id="MF_00442">
    <property type="entry name" value="Helicase_Hel308"/>
    <property type="match status" value="1"/>
</dbReference>
<comment type="catalytic activity">
    <reaction evidence="9 10">
        <text>Couples ATP hydrolysis with the unwinding of duplex DNA by translocating in the 3'-5' direction.</text>
        <dbReference type="EC" id="5.6.2.4"/>
    </reaction>
</comment>
<dbReference type="GO" id="GO:0006281">
    <property type="term" value="P:DNA repair"/>
    <property type="evidence" value="ECO:0007669"/>
    <property type="project" value="UniProtKB-UniRule"/>
</dbReference>
<dbReference type="CDD" id="cd18795">
    <property type="entry name" value="SF2_C_Ski2"/>
    <property type="match status" value="1"/>
</dbReference>
<feature type="domain" description="Helicase ATP-binding" evidence="11">
    <location>
        <begin position="24"/>
        <end position="192"/>
    </location>
</feature>
<accession>A0A938YTZ4</accession>
<comment type="catalytic activity">
    <reaction evidence="10">
        <text>ATP + H2O = ADP + phosphate + H(+)</text>
        <dbReference type="Rhea" id="RHEA:13065"/>
        <dbReference type="ChEBI" id="CHEBI:15377"/>
        <dbReference type="ChEBI" id="CHEBI:15378"/>
        <dbReference type="ChEBI" id="CHEBI:30616"/>
        <dbReference type="ChEBI" id="CHEBI:43474"/>
        <dbReference type="ChEBI" id="CHEBI:456216"/>
        <dbReference type="EC" id="5.6.2.4"/>
    </reaction>
</comment>
<dbReference type="SUPFAM" id="SSF158702">
    <property type="entry name" value="Sec63 N-terminal domain-like"/>
    <property type="match status" value="1"/>
</dbReference>
<evidence type="ECO:0000259" key="12">
    <source>
        <dbReference type="PROSITE" id="PS51194"/>
    </source>
</evidence>
<dbReference type="Pfam" id="PF00270">
    <property type="entry name" value="DEAD"/>
    <property type="match status" value="1"/>
</dbReference>
<evidence type="ECO:0000313" key="14">
    <source>
        <dbReference type="Proteomes" id="UP000809243"/>
    </source>
</evidence>
<dbReference type="GO" id="GO:0005524">
    <property type="term" value="F:ATP binding"/>
    <property type="evidence" value="ECO:0007669"/>
    <property type="project" value="UniProtKB-UniRule"/>
</dbReference>
<protein>
    <recommendedName>
        <fullName evidence="10">ATP-dependent DNA helicase Hel308</fullName>
        <ecNumber evidence="10">5.6.2.4</ecNumber>
    </recommendedName>
    <alternativeName>
        <fullName evidence="10">DNA 3'-5' helicase Hel308</fullName>
    </alternativeName>
</protein>
<feature type="binding site" evidence="10">
    <location>
        <position position="20"/>
    </location>
    <ligand>
        <name>ATP</name>
        <dbReference type="ChEBI" id="CHEBI:30616"/>
    </ligand>
</feature>
<dbReference type="Gene3D" id="3.40.50.300">
    <property type="entry name" value="P-loop containing nucleotide triphosphate hydrolases"/>
    <property type="match status" value="2"/>
</dbReference>
<name>A0A938YTZ4_9ARCH</name>
<dbReference type="InterPro" id="IPR036390">
    <property type="entry name" value="WH_DNA-bd_sf"/>
</dbReference>
<comment type="caution">
    <text evidence="13">The sequence shown here is derived from an EMBL/GenBank/DDBJ whole genome shotgun (WGS) entry which is preliminary data.</text>
</comment>
<dbReference type="SUPFAM" id="SSF46785">
    <property type="entry name" value="Winged helix' DNA-binding domain"/>
    <property type="match status" value="1"/>
</dbReference>
<keyword evidence="7 10" id="KW-0234">DNA repair</keyword>
<dbReference type="SMART" id="SM00490">
    <property type="entry name" value="HELICc"/>
    <property type="match status" value="1"/>
</dbReference>
<evidence type="ECO:0000313" key="13">
    <source>
        <dbReference type="EMBL" id="MBN2067491.1"/>
    </source>
</evidence>
<dbReference type="InterPro" id="IPR011545">
    <property type="entry name" value="DEAD/DEAH_box_helicase_dom"/>
</dbReference>
<evidence type="ECO:0000256" key="2">
    <source>
        <dbReference type="ARBA" id="ARBA00022763"/>
    </source>
</evidence>
<keyword evidence="2 10" id="KW-0227">DNA damage</keyword>
<organism evidence="13 14">
    <name type="scientific">Candidatus Iainarchaeum sp</name>
    <dbReference type="NCBI Taxonomy" id="3101447"/>
    <lineage>
        <taxon>Archaea</taxon>
        <taxon>Candidatus Iainarchaeota</taxon>
        <taxon>Candidatus Iainarchaeia</taxon>
        <taxon>Candidatus Iainarchaeales</taxon>
        <taxon>Candidatus Iainarchaeaceae</taxon>
        <taxon>Candidatus Iainarchaeum</taxon>
    </lineage>
</organism>
<dbReference type="InterPro" id="IPR001650">
    <property type="entry name" value="Helicase_C-like"/>
</dbReference>
<feature type="domain" description="Helicase C-terminal" evidence="12">
    <location>
        <begin position="226"/>
        <end position="426"/>
    </location>
</feature>
<comment type="similarity">
    <text evidence="10">Belongs to the helicase family. Hel308 subfamily.</text>
</comment>
<keyword evidence="1 10" id="KW-0547">Nucleotide-binding</keyword>
<comment type="function">
    <text evidence="10">DNA-dependent ATPase and 3'-5' DNA helicase that may be involved in repair of stalled replication forks.</text>
</comment>
<dbReference type="Gene3D" id="1.10.150.20">
    <property type="entry name" value="5' to 3' exonuclease, C-terminal subdomain"/>
    <property type="match status" value="1"/>
</dbReference>
<evidence type="ECO:0000256" key="3">
    <source>
        <dbReference type="ARBA" id="ARBA00022801"/>
    </source>
</evidence>
<proteinExistence type="inferred from homology"/>
<evidence type="ECO:0000256" key="4">
    <source>
        <dbReference type="ARBA" id="ARBA00022806"/>
    </source>
</evidence>
<keyword evidence="3 10" id="KW-0378">Hydrolase</keyword>
<evidence type="ECO:0000256" key="5">
    <source>
        <dbReference type="ARBA" id="ARBA00022840"/>
    </source>
</evidence>
<evidence type="ECO:0000256" key="10">
    <source>
        <dbReference type="HAMAP-Rule" id="MF_00442"/>
    </source>
</evidence>
<dbReference type="InterPro" id="IPR022965">
    <property type="entry name" value="Helicase_Hel308"/>
</dbReference>
<dbReference type="GO" id="GO:0016818">
    <property type="term" value="F:hydrolase activity, acting on acid anhydrides, in phosphorus-containing anhydrides"/>
    <property type="evidence" value="ECO:0007669"/>
    <property type="project" value="UniProtKB-UniRule"/>
</dbReference>
<dbReference type="SUPFAM" id="SSF52540">
    <property type="entry name" value="P-loop containing nucleoside triphosphate hydrolases"/>
    <property type="match status" value="1"/>
</dbReference>
<dbReference type="PROSITE" id="PS51194">
    <property type="entry name" value="HELICASE_CTER"/>
    <property type="match status" value="1"/>
</dbReference>
<dbReference type="SMART" id="SM00487">
    <property type="entry name" value="DEXDc"/>
    <property type="match status" value="1"/>
</dbReference>
<comment type="subunit">
    <text evidence="10">Monomer.</text>
</comment>